<protein>
    <recommendedName>
        <fullName evidence="4">Lipoprotein</fullName>
    </recommendedName>
</protein>
<keyword evidence="3" id="KW-1185">Reference proteome</keyword>
<gene>
    <name evidence="2" type="ordered locus">Spirs_1381</name>
</gene>
<dbReference type="PROSITE" id="PS51257">
    <property type="entry name" value="PROKAR_LIPOPROTEIN"/>
    <property type="match status" value="1"/>
</dbReference>
<dbReference type="HOGENOM" id="CLU_406469_0_0_12"/>
<dbReference type="STRING" id="573413.Spirs_1381"/>
<dbReference type="RefSeq" id="WP_013253972.1">
    <property type="nucleotide sequence ID" value="NC_014364.1"/>
</dbReference>
<feature type="chain" id="PRO_5003150458" description="Lipoprotein" evidence="1">
    <location>
        <begin position="27"/>
        <end position="676"/>
    </location>
</feature>
<dbReference type="Proteomes" id="UP000002318">
    <property type="component" value="Chromosome"/>
</dbReference>
<dbReference type="KEGG" id="ssm:Spirs_1381"/>
<keyword evidence="1" id="KW-0732">Signal</keyword>
<evidence type="ECO:0000313" key="2">
    <source>
        <dbReference type="EMBL" id="ADK80508.1"/>
    </source>
</evidence>
<evidence type="ECO:0000256" key="1">
    <source>
        <dbReference type="SAM" id="SignalP"/>
    </source>
</evidence>
<evidence type="ECO:0008006" key="4">
    <source>
        <dbReference type="Google" id="ProtNLM"/>
    </source>
</evidence>
<dbReference type="AlphaFoldDB" id="E1R486"/>
<proteinExistence type="predicted"/>
<reference evidence="2 3" key="1">
    <citation type="journal article" date="2010" name="Stand. Genomic Sci.">
        <title>Complete genome sequence of Spirochaeta smaragdinae type strain (SEBR 4228).</title>
        <authorList>
            <person name="Mavromatis K."/>
            <person name="Yasawong M."/>
            <person name="Chertkov O."/>
            <person name="Lapidus A."/>
            <person name="Lucas S."/>
            <person name="Nolan M."/>
            <person name="Del Rio T.G."/>
            <person name="Tice H."/>
            <person name="Cheng J.F."/>
            <person name="Pitluck S."/>
            <person name="Liolios K."/>
            <person name="Ivanova N."/>
            <person name="Tapia R."/>
            <person name="Han C."/>
            <person name="Bruce D."/>
            <person name="Goodwin L."/>
            <person name="Pati A."/>
            <person name="Chen A."/>
            <person name="Palaniappan K."/>
            <person name="Land M."/>
            <person name="Hauser L."/>
            <person name="Chang Y.J."/>
            <person name="Jeffries C.D."/>
            <person name="Detter J.C."/>
            <person name="Rohde M."/>
            <person name="Brambilla E."/>
            <person name="Spring S."/>
            <person name="Goker M."/>
            <person name="Sikorski J."/>
            <person name="Woyke T."/>
            <person name="Bristow J."/>
            <person name="Eisen J.A."/>
            <person name="Markowitz V."/>
            <person name="Hugenholtz P."/>
            <person name="Klenk H.P."/>
            <person name="Kyrpides N.C."/>
        </authorList>
    </citation>
    <scope>NUCLEOTIDE SEQUENCE [LARGE SCALE GENOMIC DNA]</scope>
    <source>
        <strain evidence="3">DSM 11293 / JCM 15392 / SEBR 4228</strain>
    </source>
</reference>
<sequence>MRSNRGSFCKKGIIVMLASLSFLVTSCTGLQELTASGSSPETVTAGEPAKLVLSIPKDDLCESLRVASSMIAADEKGRVWYYLTLVPEASVEAFDYIWFQKYELHTGKLTQTKKIKTVLKHKPYSGPLALPLGSPPIWDEVQVLSPELAVTASGVGFARNSSSDTDTGGIYSPTTGRALINFHKPPIVGELSDRFGHELSMLTQISSSIPIRPFASYLPSYTGISPFGRYSAAKILPTMSSPQQSYSEGMEMVIWDNNSGAIFLSFRHADVHTPAGGPAFRFSDDEKSLLYCASYARLFADDFDPTQDADLMTYSLLDSKALPLFWSIKPESHPKGAKDLLSGLFESDDTLLIDGAGNLLFSGYWLSKGLLDSKGDLLWYRDRTYPVSQCYDESGLLLELWSNAVDVSYTNGRTYIPSIARTIVPNYYETNGIGAISLKLWYGGDDGSSYIVPKKDASLAPGTSFDCGPYLINKPPAERIEAIDGLLRGLELLSMDLVDLEESALPSLFENNAYDFWEFGLTSAFPAVAMDYKITPALADRILFQLYSQAERGAPEAADGGGQDRFLIDIELAYHLLGMKQIDLSSQAYATAVSLIESGAVEDNGRNRAALAMLWALGRAVNGYTEDAVKALVTVPEPDWNLALYHMRSRKELFAPLLADKERLAAAMNIDISQLP</sequence>
<dbReference type="OrthoDB" id="9816689at2"/>
<evidence type="ECO:0000313" key="3">
    <source>
        <dbReference type="Proteomes" id="UP000002318"/>
    </source>
</evidence>
<dbReference type="EMBL" id="CP002116">
    <property type="protein sequence ID" value="ADK80508.1"/>
    <property type="molecule type" value="Genomic_DNA"/>
</dbReference>
<name>E1R486_SEDSS</name>
<organism evidence="2 3">
    <name type="scientific">Sediminispirochaeta smaragdinae (strain DSM 11293 / JCM 15392 / SEBR 4228)</name>
    <name type="common">Spirochaeta smaragdinae</name>
    <dbReference type="NCBI Taxonomy" id="573413"/>
    <lineage>
        <taxon>Bacteria</taxon>
        <taxon>Pseudomonadati</taxon>
        <taxon>Spirochaetota</taxon>
        <taxon>Spirochaetia</taxon>
        <taxon>Spirochaetales</taxon>
        <taxon>Spirochaetaceae</taxon>
        <taxon>Sediminispirochaeta</taxon>
    </lineage>
</organism>
<accession>E1R486</accession>
<feature type="signal peptide" evidence="1">
    <location>
        <begin position="1"/>
        <end position="26"/>
    </location>
</feature>